<feature type="compositionally biased region" description="Polar residues" evidence="1">
    <location>
        <begin position="26"/>
        <end position="53"/>
    </location>
</feature>
<reference evidence="2 3" key="1">
    <citation type="journal article" date="2018" name="IMA Fungus">
        <title>IMA Genome-F 9: Draft genome sequence of Annulohypoxylon stygium, Aspergillus mulundensis, Berkeleyomyces basicola (syn. Thielaviopsis basicola), Ceratocystis smalleyi, two Cercospora beticola strains, Coleophoma cylindrospora, Fusarium fracticaudum, Phialophora cf. hyalina, and Morchella septimelata.</title>
        <authorList>
            <person name="Wingfield B.D."/>
            <person name="Bills G.F."/>
            <person name="Dong Y."/>
            <person name="Huang W."/>
            <person name="Nel W.J."/>
            <person name="Swalarsk-Parry B.S."/>
            <person name="Vaghefi N."/>
            <person name="Wilken P.M."/>
            <person name="An Z."/>
            <person name="de Beer Z.W."/>
            <person name="De Vos L."/>
            <person name="Chen L."/>
            <person name="Duong T.A."/>
            <person name="Gao Y."/>
            <person name="Hammerbacher A."/>
            <person name="Kikkert J.R."/>
            <person name="Li Y."/>
            <person name="Li H."/>
            <person name="Li K."/>
            <person name="Li Q."/>
            <person name="Liu X."/>
            <person name="Ma X."/>
            <person name="Naidoo K."/>
            <person name="Pethybridge S.J."/>
            <person name="Sun J."/>
            <person name="Steenkamp E.T."/>
            <person name="van der Nest M.A."/>
            <person name="van Wyk S."/>
            <person name="Wingfield M.J."/>
            <person name="Xiong C."/>
            <person name="Yue Q."/>
            <person name="Zhang X."/>
        </authorList>
    </citation>
    <scope>NUCLEOTIDE SEQUENCE [LARGE SCALE GENOMIC DNA]</scope>
    <source>
        <strain evidence="2 3">BP5796</strain>
    </source>
</reference>
<gene>
    <name evidence="2" type="ORF">BP5796_12502</name>
</gene>
<proteinExistence type="predicted"/>
<sequence length="116" mass="12326">MLRSTINQILRPSTSIATSRFYTTTSTKMASQNEQGQGVSHATESSVPGSIQRQAPKKIEDELPDAVHNTGSNSKTGKVSHATGDSKVPQALQEALPESVEKAVPNAIHDTSGLKK</sequence>
<dbReference type="OrthoDB" id="2559882at2759"/>
<name>A0A3D8Q7C2_9HELO</name>
<dbReference type="AlphaFoldDB" id="A0A3D8Q7C2"/>
<organism evidence="2 3">
    <name type="scientific">Coleophoma crateriformis</name>
    <dbReference type="NCBI Taxonomy" id="565419"/>
    <lineage>
        <taxon>Eukaryota</taxon>
        <taxon>Fungi</taxon>
        <taxon>Dikarya</taxon>
        <taxon>Ascomycota</taxon>
        <taxon>Pezizomycotina</taxon>
        <taxon>Leotiomycetes</taxon>
        <taxon>Helotiales</taxon>
        <taxon>Dermateaceae</taxon>
        <taxon>Coleophoma</taxon>
    </lineage>
</organism>
<evidence type="ECO:0000313" key="3">
    <source>
        <dbReference type="Proteomes" id="UP000256328"/>
    </source>
</evidence>
<keyword evidence="3" id="KW-1185">Reference proteome</keyword>
<dbReference type="EMBL" id="PDLN01000022">
    <property type="protein sequence ID" value="RDW57701.1"/>
    <property type="molecule type" value="Genomic_DNA"/>
</dbReference>
<comment type="caution">
    <text evidence="2">The sequence shown here is derived from an EMBL/GenBank/DDBJ whole genome shotgun (WGS) entry which is preliminary data.</text>
</comment>
<evidence type="ECO:0000313" key="2">
    <source>
        <dbReference type="EMBL" id="RDW57701.1"/>
    </source>
</evidence>
<protein>
    <submittedName>
        <fullName evidence="2">Uncharacterized protein</fullName>
    </submittedName>
</protein>
<feature type="region of interest" description="Disordered" evidence="1">
    <location>
        <begin position="26"/>
        <end position="116"/>
    </location>
</feature>
<dbReference type="Proteomes" id="UP000256328">
    <property type="component" value="Unassembled WGS sequence"/>
</dbReference>
<evidence type="ECO:0000256" key="1">
    <source>
        <dbReference type="SAM" id="MobiDB-lite"/>
    </source>
</evidence>
<accession>A0A3D8Q7C2</accession>